<evidence type="ECO:0000256" key="1">
    <source>
        <dbReference type="SAM" id="SignalP"/>
    </source>
</evidence>
<sequence length="221" mass="24066">MALALAAALPALLYAPRLRAAGPPLAVLSPTRAPPRTAVAGCAAAAGPVAAEELSDEVLLSIVLQAMPDQEVNDLTWRCLGYRPTEAGGWDASEVFPNWRKKYPAPPDLVGVTRTYSREVDEPVLRAVQALQRSVPREHKDRLKPTLRPLGWKGFKMAGLTPNMTRRAQVSTWLLYYRKELRGVPLETLLRRKQERAAAEVAAPADATVSPATGTTRQSVI</sequence>
<dbReference type="Gene3D" id="1.10.418.90">
    <property type="entry name" value="Protein of unknown function DUF1823"/>
    <property type="match status" value="1"/>
</dbReference>
<dbReference type="EMBL" id="HBIR01032231">
    <property type="protein sequence ID" value="CAE0561845.1"/>
    <property type="molecule type" value="Transcribed_RNA"/>
</dbReference>
<dbReference type="InterPro" id="IPR014952">
    <property type="entry name" value="DUF1823"/>
</dbReference>
<accession>A0A6T0A5I1</accession>
<evidence type="ECO:0000313" key="2">
    <source>
        <dbReference type="EMBL" id="CAE0561843.1"/>
    </source>
</evidence>
<feature type="chain" id="PRO_5036393566" evidence="1">
    <location>
        <begin position="21"/>
        <end position="221"/>
    </location>
</feature>
<protein>
    <submittedName>
        <fullName evidence="3">Uncharacterized protein</fullName>
    </submittedName>
</protein>
<dbReference type="AlphaFoldDB" id="A0A6T0A5I1"/>
<name>A0A6T0A5I1_EMIHU</name>
<gene>
    <name evidence="2" type="ORF">EHUX00137_LOCUS25022</name>
    <name evidence="3" type="ORF">EHUX00137_LOCUS25023</name>
</gene>
<dbReference type="Pfam" id="PF08853">
    <property type="entry name" value="DUF1823"/>
    <property type="match status" value="1"/>
</dbReference>
<keyword evidence="1" id="KW-0732">Signal</keyword>
<organism evidence="3">
    <name type="scientific">Emiliania huxleyi</name>
    <name type="common">Coccolithophore</name>
    <name type="synonym">Pontosphaera huxleyi</name>
    <dbReference type="NCBI Taxonomy" id="2903"/>
    <lineage>
        <taxon>Eukaryota</taxon>
        <taxon>Haptista</taxon>
        <taxon>Haptophyta</taxon>
        <taxon>Prymnesiophyceae</taxon>
        <taxon>Isochrysidales</taxon>
        <taxon>Noelaerhabdaceae</taxon>
        <taxon>Emiliania</taxon>
    </lineage>
</organism>
<dbReference type="EMBL" id="HBIR01032230">
    <property type="protein sequence ID" value="CAE0561843.1"/>
    <property type="molecule type" value="Transcribed_RNA"/>
</dbReference>
<proteinExistence type="predicted"/>
<feature type="signal peptide" evidence="1">
    <location>
        <begin position="1"/>
        <end position="20"/>
    </location>
</feature>
<evidence type="ECO:0000313" key="3">
    <source>
        <dbReference type="EMBL" id="CAE0561845.1"/>
    </source>
</evidence>
<reference evidence="3" key="1">
    <citation type="submission" date="2021-01" db="EMBL/GenBank/DDBJ databases">
        <authorList>
            <person name="Corre E."/>
            <person name="Pelletier E."/>
            <person name="Niang G."/>
            <person name="Scheremetjew M."/>
            <person name="Finn R."/>
            <person name="Kale V."/>
            <person name="Holt S."/>
            <person name="Cochrane G."/>
            <person name="Meng A."/>
            <person name="Brown T."/>
            <person name="Cohen L."/>
        </authorList>
    </citation>
    <scope>NUCLEOTIDE SEQUENCE</scope>
    <source>
        <strain evidence="3">379</strain>
    </source>
</reference>